<dbReference type="InterPro" id="IPR014746">
    <property type="entry name" value="Gln_synth/guanido_kin_cat_dom"/>
</dbReference>
<dbReference type="InterPro" id="IPR008146">
    <property type="entry name" value="Gln_synth_cat_dom"/>
</dbReference>
<reference evidence="9" key="1">
    <citation type="submission" date="2014-05" db="EMBL/GenBank/DDBJ databases">
        <title>The transcriptome of the halophilic microalga Tetraselmis sp. GSL018 isolated from the Great Salt Lake, Utah.</title>
        <authorList>
            <person name="Jinkerson R.E."/>
            <person name="D'Adamo S."/>
            <person name="Posewitz M.C."/>
        </authorList>
    </citation>
    <scope>NUCLEOTIDE SEQUENCE</scope>
    <source>
        <strain evidence="9">GSL018</strain>
    </source>
</reference>
<dbReference type="GO" id="GO:0006542">
    <property type="term" value="P:glutamine biosynthetic process"/>
    <property type="evidence" value="ECO:0007669"/>
    <property type="project" value="InterPro"/>
</dbReference>
<sequence length="464" mass="50663">MNFMDFHDRVKLEEADYVRWEVPDLNGVSKSKIMTKASASKNLIGGISLYGGVLAYGVNSALIVVPEVGDNGHPDCYAVPRPREFGVCGTLPAVVPISYAGAGKNKVVSVICDTRWKHGGSENWQGANPRSIARKQLRELASLGLVMRSSFEYEFRVFNRETLSPVVSGADIFNTLVAAEFEDLMFEIEQSMREMGVGIETLQAEFGSSQLELTLEPQQGLDAADAAFRYKHCVKELTQRRGLLASFMTKPIPGESANGAHFNHSLQPLDSDSGTIFSSGTLEDPLAEGTFRIGDDGGLNVIARHWLGGLLKHAPALSAVCAPTANCYRRLHQPWAPSRAGWGEENRDRMVRVKREGASGCYFENRLACGASNPYLVLAATVAAGIDGLRHRIEPPPAEAGAELPRSLPEAIAALRSDEVVAEAMGEEFLAWFGALKEAEMTAVAAETEDLRLEREKEVYMRFL</sequence>
<dbReference type="Gene3D" id="3.30.590.10">
    <property type="entry name" value="Glutamine synthetase/guanido kinase, catalytic domain"/>
    <property type="match status" value="1"/>
</dbReference>
<evidence type="ECO:0000256" key="7">
    <source>
        <dbReference type="RuleBase" id="RU000384"/>
    </source>
</evidence>
<evidence type="ECO:0000256" key="3">
    <source>
        <dbReference type="ARBA" id="ARBA00038790"/>
    </source>
</evidence>
<dbReference type="Pfam" id="PF00120">
    <property type="entry name" value="Gln-synt_C"/>
    <property type="match status" value="1"/>
</dbReference>
<evidence type="ECO:0000256" key="6">
    <source>
        <dbReference type="PROSITE-ProRule" id="PRU01331"/>
    </source>
</evidence>
<evidence type="ECO:0000256" key="4">
    <source>
        <dbReference type="ARBA" id="ARBA00039404"/>
    </source>
</evidence>
<dbReference type="GO" id="GO:0016020">
    <property type="term" value="C:membrane"/>
    <property type="evidence" value="ECO:0007669"/>
    <property type="project" value="TreeGrafter"/>
</dbReference>
<dbReference type="EMBL" id="GBEZ01021499">
    <property type="protein sequence ID" value="JAC65253.1"/>
    <property type="molecule type" value="Transcribed_RNA"/>
</dbReference>
<feature type="domain" description="GS catalytic" evidence="8">
    <location>
        <begin position="129"/>
        <end position="464"/>
    </location>
</feature>
<accession>A0A061QZW1</accession>
<dbReference type="AlphaFoldDB" id="A0A061QZW1"/>
<evidence type="ECO:0000256" key="1">
    <source>
        <dbReference type="ARBA" id="ARBA00009897"/>
    </source>
</evidence>
<dbReference type="GO" id="GO:0004356">
    <property type="term" value="F:glutamine synthetase activity"/>
    <property type="evidence" value="ECO:0007669"/>
    <property type="project" value="InterPro"/>
</dbReference>
<evidence type="ECO:0000256" key="5">
    <source>
        <dbReference type="ARBA" id="ARBA00042675"/>
    </source>
</evidence>
<name>A0A061QZW1_9CHLO</name>
<gene>
    <name evidence="9" type="primary">GLNA</name>
    <name evidence="9" type="ORF">TSPGSL018_16448</name>
</gene>
<dbReference type="InterPro" id="IPR036651">
    <property type="entry name" value="Gln_synt_N_sf"/>
</dbReference>
<dbReference type="PROSITE" id="PS51987">
    <property type="entry name" value="GS_CATALYTIC"/>
    <property type="match status" value="1"/>
</dbReference>
<comment type="function">
    <text evidence="2">May act as a component of the cytoskeleton or as a chaperone for the reorganization of intermediate filament proteins during terminal differentiation in the lens. Does not seem to have enzymatic activity.</text>
</comment>
<comment type="similarity">
    <text evidence="1 6 7">Belongs to the glutamine synthetase family.</text>
</comment>
<comment type="subunit">
    <text evidence="3">Dodecamer. Interacts with BFSP2 and VIM.</text>
</comment>
<organism evidence="9">
    <name type="scientific">Tetraselmis sp. GSL018</name>
    <dbReference type="NCBI Taxonomy" id="582737"/>
    <lineage>
        <taxon>Eukaryota</taxon>
        <taxon>Viridiplantae</taxon>
        <taxon>Chlorophyta</taxon>
        <taxon>core chlorophytes</taxon>
        <taxon>Chlorodendrophyceae</taxon>
        <taxon>Chlorodendrales</taxon>
        <taxon>Chlorodendraceae</taxon>
        <taxon>Tetraselmis</taxon>
    </lineage>
</organism>
<dbReference type="PANTHER" id="PTHR43407:SF1">
    <property type="entry name" value="LENGSIN"/>
    <property type="match status" value="1"/>
</dbReference>
<evidence type="ECO:0000256" key="2">
    <source>
        <dbReference type="ARBA" id="ARBA00037583"/>
    </source>
</evidence>
<dbReference type="SMART" id="SM01230">
    <property type="entry name" value="Gln-synt_C"/>
    <property type="match status" value="1"/>
</dbReference>
<evidence type="ECO:0000259" key="8">
    <source>
        <dbReference type="PROSITE" id="PS51987"/>
    </source>
</evidence>
<evidence type="ECO:0000313" key="9">
    <source>
        <dbReference type="EMBL" id="JAC65253.1"/>
    </source>
</evidence>
<dbReference type="GO" id="GO:0005737">
    <property type="term" value="C:cytoplasm"/>
    <property type="evidence" value="ECO:0007669"/>
    <property type="project" value="TreeGrafter"/>
</dbReference>
<protein>
    <recommendedName>
        <fullName evidence="4">Lengsin</fullName>
    </recommendedName>
    <alternativeName>
        <fullName evidence="5">Glutamate-ammonia ligase domain-containing protein 1</fullName>
    </alternativeName>
</protein>
<dbReference type="Gene3D" id="3.10.20.70">
    <property type="entry name" value="Glutamine synthetase, N-terminal domain"/>
    <property type="match status" value="1"/>
</dbReference>
<dbReference type="SUPFAM" id="SSF55931">
    <property type="entry name" value="Glutamine synthetase/guanido kinase"/>
    <property type="match status" value="1"/>
</dbReference>
<dbReference type="PANTHER" id="PTHR43407">
    <property type="entry name" value="GLUTAMINE SYNTHETASE"/>
    <property type="match status" value="1"/>
</dbReference>
<proteinExistence type="inferred from homology"/>